<dbReference type="AlphaFoldDB" id="A0AA45ZI20"/>
<evidence type="ECO:0000313" key="3">
    <source>
        <dbReference type="Proteomes" id="UP000078419"/>
    </source>
</evidence>
<reference evidence="3" key="1">
    <citation type="submission" date="2016-03" db="EMBL/GenBank/DDBJ databases">
        <authorList>
            <person name="Loux Valentin"/>
        </authorList>
    </citation>
    <scope>NUCLEOTIDE SEQUENCE [LARGE SCALE GENOMIC DNA]</scope>
    <source>
        <strain evidence="3">C1</strain>
    </source>
</reference>
<feature type="compositionally biased region" description="Basic residues" evidence="1">
    <location>
        <begin position="66"/>
        <end position="77"/>
    </location>
</feature>
<comment type="caution">
    <text evidence="2">The sequence shown here is derived from an EMBL/GenBank/DDBJ whole genome shotgun (WGS) entry which is preliminary data.</text>
</comment>
<accession>A0AA45ZI20</accession>
<proteinExistence type="predicted"/>
<dbReference type="Proteomes" id="UP000078419">
    <property type="component" value="Unassembled WGS sequence"/>
</dbReference>
<evidence type="ECO:0000313" key="2">
    <source>
        <dbReference type="EMBL" id="SBO14864.1"/>
    </source>
</evidence>
<gene>
    <name evidence="2" type="ORF">ANAPC1_01236</name>
</gene>
<protein>
    <submittedName>
        <fullName evidence="2">Uncharacterized protein</fullName>
    </submittedName>
</protein>
<feature type="region of interest" description="Disordered" evidence="1">
    <location>
        <begin position="53"/>
        <end position="77"/>
    </location>
</feature>
<dbReference type="EMBL" id="FLLR01000088">
    <property type="protein sequence ID" value="SBO14864.1"/>
    <property type="molecule type" value="Genomic_DNA"/>
</dbReference>
<evidence type="ECO:0000256" key="1">
    <source>
        <dbReference type="SAM" id="MobiDB-lite"/>
    </source>
</evidence>
<name>A0AA45ZI20_ANAPH</name>
<sequence>MEELEITHSLSIVVSEPNLYSEQLYSTAAIYFRGRTDETSQHVRNNHYKVDHSRRGINAPQVPMRGRSKHANLHRVM</sequence>
<organism evidence="2 3">
    <name type="scientific">Anaplasma phagocytophilum</name>
    <name type="common">Ehrlichia phagocytophila</name>
    <dbReference type="NCBI Taxonomy" id="948"/>
    <lineage>
        <taxon>Bacteria</taxon>
        <taxon>Pseudomonadati</taxon>
        <taxon>Pseudomonadota</taxon>
        <taxon>Alphaproteobacteria</taxon>
        <taxon>Rickettsiales</taxon>
        <taxon>Anaplasmataceae</taxon>
        <taxon>Anaplasma</taxon>
        <taxon>phagocytophilum group</taxon>
    </lineage>
</organism>